<dbReference type="Gene3D" id="4.10.60.10">
    <property type="entry name" value="Zinc finger, CCHC-type"/>
    <property type="match status" value="1"/>
</dbReference>
<comment type="caution">
    <text evidence="4">The sequence shown here is derived from an EMBL/GenBank/DDBJ whole genome shotgun (WGS) entry which is preliminary data.</text>
</comment>
<dbReference type="PROSITE" id="PS50158">
    <property type="entry name" value="ZF_CCHC"/>
    <property type="match status" value="1"/>
</dbReference>
<dbReference type="InterPro" id="IPR001878">
    <property type="entry name" value="Znf_CCHC"/>
</dbReference>
<protein>
    <submittedName>
        <fullName evidence="4">Transposon TX1 uncharacterized 82 kDa protein ORF 1</fullName>
    </submittedName>
</protein>
<keyword evidence="1" id="KW-0863">Zinc-finger</keyword>
<feature type="region of interest" description="Disordered" evidence="2">
    <location>
        <begin position="142"/>
        <end position="198"/>
    </location>
</feature>
<gene>
    <name evidence="4" type="ORF">D5F01_LYC16213</name>
</gene>
<reference evidence="4 5" key="1">
    <citation type="submission" date="2019-07" db="EMBL/GenBank/DDBJ databases">
        <title>Chromosome genome assembly for large yellow croaker.</title>
        <authorList>
            <person name="Xiao S."/>
        </authorList>
    </citation>
    <scope>NUCLEOTIDE SEQUENCE [LARGE SCALE GENOMIC DNA]</scope>
    <source>
        <strain evidence="4">JMULYC20181020</strain>
        <tissue evidence="4">Muscle</tissue>
    </source>
</reference>
<evidence type="ECO:0000256" key="2">
    <source>
        <dbReference type="SAM" id="MobiDB-lite"/>
    </source>
</evidence>
<dbReference type="EMBL" id="REGW02000016">
    <property type="protein sequence ID" value="KAE8284778.1"/>
    <property type="molecule type" value="Genomic_DNA"/>
</dbReference>
<evidence type="ECO:0000259" key="3">
    <source>
        <dbReference type="PROSITE" id="PS50158"/>
    </source>
</evidence>
<keyword evidence="1" id="KW-0479">Metal-binding</keyword>
<evidence type="ECO:0000313" key="5">
    <source>
        <dbReference type="Proteomes" id="UP000424527"/>
    </source>
</evidence>
<proteinExistence type="predicted"/>
<keyword evidence="5" id="KW-1185">Reference proteome</keyword>
<feature type="domain" description="CCHC-type" evidence="3">
    <location>
        <begin position="126"/>
        <end position="141"/>
    </location>
</feature>
<evidence type="ECO:0000313" key="4">
    <source>
        <dbReference type="EMBL" id="KAE8284778.1"/>
    </source>
</evidence>
<organism evidence="4 5">
    <name type="scientific">Larimichthys crocea</name>
    <name type="common">Large yellow croaker</name>
    <name type="synonym">Pseudosciaena crocea</name>
    <dbReference type="NCBI Taxonomy" id="215358"/>
    <lineage>
        <taxon>Eukaryota</taxon>
        <taxon>Metazoa</taxon>
        <taxon>Chordata</taxon>
        <taxon>Craniata</taxon>
        <taxon>Vertebrata</taxon>
        <taxon>Euteleostomi</taxon>
        <taxon>Actinopterygii</taxon>
        <taxon>Neopterygii</taxon>
        <taxon>Teleostei</taxon>
        <taxon>Neoteleostei</taxon>
        <taxon>Acanthomorphata</taxon>
        <taxon>Eupercaria</taxon>
        <taxon>Sciaenidae</taxon>
        <taxon>Larimichthys</taxon>
    </lineage>
</organism>
<dbReference type="InterPro" id="IPR036875">
    <property type="entry name" value="Znf_CCHC_sf"/>
</dbReference>
<evidence type="ECO:0000256" key="1">
    <source>
        <dbReference type="PROSITE-ProRule" id="PRU00047"/>
    </source>
</evidence>
<dbReference type="SUPFAM" id="SSF57756">
    <property type="entry name" value="Retrovirus zinc finger-like domains"/>
    <property type="match status" value="1"/>
</dbReference>
<keyword evidence="1" id="KW-0862">Zinc</keyword>
<accession>A0A6G0HZS7</accession>
<name>A0A6G0HZS7_LARCR</name>
<dbReference type="Proteomes" id="UP000424527">
    <property type="component" value="Unassembled WGS sequence"/>
</dbReference>
<sequence>MKVAIVFILDATAKVSQVVERGVVIQDTFTPVFPLVNPTAKVIISNAPPFIKNESITRELSRYGQVVSHMQMVSLGCKSAKLKHVVSHRRQVYMVLKDPTTDLNLSFSFKVDGFNYMVFATNETMKCFGCGIEGHLIRSCPGRGGTKQPAAATAAARGGEPPQPARSEAAAGGEPPQPARSEAAAGGEPPQRPGPRLLLAGAATGHSVGGLCWWDLVAAGPDPLRSQEDTCLEVRDPGETPHM</sequence>
<dbReference type="GO" id="GO:0003676">
    <property type="term" value="F:nucleic acid binding"/>
    <property type="evidence" value="ECO:0007669"/>
    <property type="project" value="InterPro"/>
</dbReference>
<dbReference type="AlphaFoldDB" id="A0A6G0HZS7"/>
<dbReference type="GO" id="GO:0008270">
    <property type="term" value="F:zinc ion binding"/>
    <property type="evidence" value="ECO:0007669"/>
    <property type="project" value="UniProtKB-KW"/>
</dbReference>